<dbReference type="EMBL" id="ADLE01000001">
    <property type="protein sequence ID" value="EJZ66418.1"/>
    <property type="molecule type" value="Genomic_DNA"/>
</dbReference>
<sequence length="170" mass="19715">MKKIRNVENPFEFETVVFSFSEEQILRELIAESSYVAKSLVGQSDLKLGWSRSIIFSEDDKPFLSRWLADARDEMMRALSAYLSDESVSSETALVFAVFLSRQRPLALDESICHQLERAIVHHVLNQWFATKQPEESVRRQLQYKGAMSAVKSDIRLACNRRPHRPTNYF</sequence>
<dbReference type="GeneID" id="77847930"/>
<dbReference type="RefSeq" id="WP_008861092.1">
    <property type="nucleotide sequence ID" value="NZ_JH815203.1"/>
</dbReference>
<keyword evidence="2" id="KW-1185">Reference proteome</keyword>
<dbReference type="AlphaFoldDB" id="K0X4W4"/>
<evidence type="ECO:0000313" key="2">
    <source>
        <dbReference type="Proteomes" id="UP000006044"/>
    </source>
</evidence>
<proteinExistence type="predicted"/>
<dbReference type="STRING" id="742726.HMPREF9448_00596"/>
<comment type="caution">
    <text evidence="1">The sequence shown here is derived from an EMBL/GenBank/DDBJ whole genome shotgun (WGS) entry which is preliminary data.</text>
</comment>
<protein>
    <submittedName>
        <fullName evidence="1">Uncharacterized protein</fullName>
    </submittedName>
</protein>
<accession>K0X4W4</accession>
<name>K0X4W4_9BACT</name>
<gene>
    <name evidence="1" type="ORF">HMPREF9448_00596</name>
</gene>
<dbReference type="HOGENOM" id="CLU_1583311_0_0_10"/>
<dbReference type="OrthoDB" id="1092149at2"/>
<organism evidence="1 2">
    <name type="scientific">Barnesiella intestinihominis YIT 11860</name>
    <dbReference type="NCBI Taxonomy" id="742726"/>
    <lineage>
        <taxon>Bacteria</taxon>
        <taxon>Pseudomonadati</taxon>
        <taxon>Bacteroidota</taxon>
        <taxon>Bacteroidia</taxon>
        <taxon>Bacteroidales</taxon>
        <taxon>Barnesiellaceae</taxon>
        <taxon>Barnesiella</taxon>
    </lineage>
</organism>
<dbReference type="Proteomes" id="UP000006044">
    <property type="component" value="Unassembled WGS sequence"/>
</dbReference>
<evidence type="ECO:0000313" key="1">
    <source>
        <dbReference type="EMBL" id="EJZ66418.1"/>
    </source>
</evidence>
<reference evidence="1 2" key="1">
    <citation type="submission" date="2012-08" db="EMBL/GenBank/DDBJ databases">
        <title>The Genome Sequence of Barnesiella intestinihominis YIT 11860.</title>
        <authorList>
            <consortium name="The Broad Institute Genome Sequencing Platform"/>
            <person name="Earl A."/>
            <person name="Ward D."/>
            <person name="Feldgarden M."/>
            <person name="Gevers D."/>
            <person name="Morotomi M."/>
            <person name="Walker B."/>
            <person name="Young S.K."/>
            <person name="Zeng Q."/>
            <person name="Gargeya S."/>
            <person name="Fitzgerald M."/>
            <person name="Haas B."/>
            <person name="Abouelleil A."/>
            <person name="Alvarado L."/>
            <person name="Arachchi H.M."/>
            <person name="Berlin A.M."/>
            <person name="Chapman S.B."/>
            <person name="Goldberg J."/>
            <person name="Griggs A."/>
            <person name="Gujja S."/>
            <person name="Hansen M."/>
            <person name="Howarth C."/>
            <person name="Imamovic A."/>
            <person name="Larimer J."/>
            <person name="McCowen C."/>
            <person name="Montmayeur A."/>
            <person name="Murphy C."/>
            <person name="Neiman D."/>
            <person name="Pearson M."/>
            <person name="Priest M."/>
            <person name="Roberts A."/>
            <person name="Saif S."/>
            <person name="Shea T."/>
            <person name="Sisk P."/>
            <person name="Sykes S."/>
            <person name="Wortman J."/>
            <person name="Nusbaum C."/>
            <person name="Birren B."/>
        </authorList>
    </citation>
    <scope>NUCLEOTIDE SEQUENCE [LARGE SCALE GENOMIC DNA]</scope>
    <source>
        <strain evidence="1 2">YIT 11860</strain>
    </source>
</reference>